<dbReference type="SUPFAM" id="SSF47336">
    <property type="entry name" value="ACP-like"/>
    <property type="match status" value="3"/>
</dbReference>
<dbReference type="SUPFAM" id="SSF52777">
    <property type="entry name" value="CoA-dependent acyltransferases"/>
    <property type="match status" value="7"/>
</dbReference>
<protein>
    <recommendedName>
        <fullName evidence="2">Putative long chain fatty acid-CoA ligase VraA</fullName>
    </recommendedName>
    <alternativeName>
        <fullName evidence="6">Acyl-CoA synthetase</fullName>
    </alternativeName>
</protein>
<dbReference type="GO" id="GO:0016874">
    <property type="term" value="F:ligase activity"/>
    <property type="evidence" value="ECO:0007669"/>
    <property type="project" value="UniProtKB-KW"/>
</dbReference>
<dbReference type="GO" id="GO:0031177">
    <property type="term" value="F:phosphopantetheine binding"/>
    <property type="evidence" value="ECO:0007669"/>
    <property type="project" value="TreeGrafter"/>
</dbReference>
<name>A0A4Q9WD71_STALU</name>
<dbReference type="Gene3D" id="3.30.559.30">
    <property type="entry name" value="Nonribosomal peptide synthetase, condensation domain"/>
    <property type="match status" value="3"/>
</dbReference>
<gene>
    <name evidence="8" type="ORF">EQ812_00175</name>
</gene>
<dbReference type="InterPro" id="IPR009081">
    <property type="entry name" value="PP-bd_ACP"/>
</dbReference>
<dbReference type="Pfam" id="PF00501">
    <property type="entry name" value="AMP-binding"/>
    <property type="match status" value="1"/>
</dbReference>
<proteinExistence type="predicted"/>
<reference evidence="8 9" key="1">
    <citation type="journal article" date="2019" name="Sci. Transl. Med.">
        <title>Quorum sensing between bacterial species on the skin protects against epidermal injury in atopic dermatitis.</title>
        <authorList>
            <person name="Williams M.R."/>
        </authorList>
    </citation>
    <scope>NUCLEOTIDE SEQUENCE [LARGE SCALE GENOMIC DNA]</scope>
    <source>
        <strain evidence="8 9">E7</strain>
    </source>
</reference>
<feature type="domain" description="Carrier" evidence="7">
    <location>
        <begin position="925"/>
        <end position="1000"/>
    </location>
</feature>
<dbReference type="Gene3D" id="3.30.559.10">
    <property type="entry name" value="Chloramphenicol acetyltransferase-like domain"/>
    <property type="match status" value="4"/>
</dbReference>
<evidence type="ECO:0000256" key="5">
    <source>
        <dbReference type="ARBA" id="ARBA00022598"/>
    </source>
</evidence>
<dbReference type="SUPFAM" id="SSF56801">
    <property type="entry name" value="Acetyl-CoA synthetase-like"/>
    <property type="match status" value="1"/>
</dbReference>
<dbReference type="PROSITE" id="PS50075">
    <property type="entry name" value="CARRIER"/>
    <property type="match status" value="3"/>
</dbReference>
<dbReference type="Gene3D" id="3.40.50.12780">
    <property type="entry name" value="N-terminal domain of ligase-like"/>
    <property type="match status" value="1"/>
</dbReference>
<dbReference type="Gene3D" id="3.30.300.30">
    <property type="match status" value="1"/>
</dbReference>
<keyword evidence="5" id="KW-0436">Ligase</keyword>
<evidence type="ECO:0000313" key="9">
    <source>
        <dbReference type="Proteomes" id="UP000293637"/>
    </source>
</evidence>
<dbReference type="RefSeq" id="WP_037540567.1">
    <property type="nucleotide sequence ID" value="NZ_AP021848.1"/>
</dbReference>
<accession>A0A4Q9WD71</accession>
<dbReference type="PROSITE" id="PS00455">
    <property type="entry name" value="AMP_BINDING"/>
    <property type="match status" value="1"/>
</dbReference>
<dbReference type="GeneID" id="58091509"/>
<evidence type="ECO:0000256" key="6">
    <source>
        <dbReference type="ARBA" id="ARBA00032875"/>
    </source>
</evidence>
<feature type="domain" description="Carrier" evidence="7">
    <location>
        <begin position="1553"/>
        <end position="1627"/>
    </location>
</feature>
<comment type="cofactor">
    <cofactor evidence="1">
        <name>pantetheine 4'-phosphate</name>
        <dbReference type="ChEBI" id="CHEBI:47942"/>
    </cofactor>
</comment>
<sequence length="2937" mass="341382">MKAIAAYPMTEVQKGIAYECYLNKDREFYISQMTIELYYENIEIYKAAWEKIIDKYETFKTAFYFGEMKDDVQVVNNHIDFKWEVLTDYNGSIESIEEKERKRLSDIKKPTLIRFKHINNNQKNYLIITFHHIILDGWSLSIVLNDVNRLYYQLFNEEKSYIYNNTEFSEFIQNKLTANNEKSNQYFQNLLTDFPGFSFPSLTPIEKEGFETINKILTLDMKVIKNFCKKYKISLSSLFSSVWSLVVSAYTGKSDILLNKTHSGRDSKKKEQIVGLLIENYPSRYKIYDDEILTDFIENNHITDIETREKQEFSMYQAKKYLSDIGVNEYTNCAFVYENYPVNESKSYKILNTFEKQSSELTLSAGVMNDQVLVKMMFSLELINKDIASALIESYTVLLSEVLKDEKQTISEVINKIRLSKAFGEVLPVPKDIPLITHIEERVQGKNDNIAFYYNNNEINYNTLINETKRYSSLLNDLELSYGETVAIDCDRAPYAICLMLALEQHGIPFVYLDSKNTSERNRFILNDSNASYLFYDKKKPEYISDIKIRGISISSKNSFNFKGSNEYLTKNKREDYFQIIYTSGTTGNPKGIKITTNNIFALSINNGFYDVKEGDIFTQASSLAFDACFFEIWLPLLNNGSIAFIPDPVFDVLSWKEVLNKYNITASWFTSSLFNVFIDLDPYLFSKISNVFVGGEALSRGHVLKALSVNPNTNFFNGYGPTENTTFTTTYKIPTDYSERSAISIGSLLANSEAVVVDDSNRIVPIYSQGELLVRGKGLSKGYVENKVNDNKNFLVEINEQTYYRTGDIVSFDGQRFHYIDRKDSQVKINGYRVEVLEIENRIKEIIGVKNAKVMIGEDKLITLFYTGGISKRELKSTLANKFPSYMNPKLVYQIKTMPLTINGKIDKDKLLTIKNDNDQENLSEIKVVAPKLSDIILKYTDSKNIESDASFHDLGIDSMKTIRLNKELNKIFNLEVSLKDFVQFKTINDVQECYMYDFENEFKQSNGKYLGFATNMQKSMYYYQLEHPENTMFNIPYVRKILKTDMKVSDLNNKVKQVIGDHNIFNSALIEDKNSDLIWVTQKKNFEIEHIFVPGQFDKNKIITYLNHSFNLSDGLEPLIKVTLIEEKSYIYLIFVVHHIIFDGISLEKFISMIFDDEHLDNTNNYFQYLSTKQDEKKYKKDKEFWMEKVVNIENYLRFYKKEFNHQGEMQYFDIPEELGVLIELFSQKNNISKFNLCLKLYSQFLLNYFNEDAVYVGTPLNKRTEEYKNTIGLFIEFLPVLDKKSNINTFKEDVQNFKLELFDLYDHSDIEFQDINNIQATRNNYEPITQTTFAMQTFSEKHSNEFYDDLIIKNHKYSQFPLSLTIYEFTNCLKLQVDYATELFASQEIKSLIDLFLIWSKEVLLKSDICVSDIIIRETKKEIIPLPTENQEEFRFEQIIYLVNENNYDIQILDENSNEIPENEIANVFLIKLKVESSNQKMTENINKVHKCRFSDSRDLNKSMLNTRLKGFKSGESIFIKDNDDQTFKDIIPFLNCNMKKNNVNESSFKLNELILSDVKEAFKKVFKIKNINNDDSFLKLGGDSIKNIQIISALRKKNYVLSTNDLLNNPSVSLLTKHLQKNIKNNNMAVNYKYLQKFKLNIMQQWFMKKDKKNFHHFNQSFFENINIDVTKDELLKAFKSLYSSHAMLRAVILEERGELFNYIQEIENLKYEQIFIECKNEKEFYNKAKQADFSLDIYNGPTSKILYFFNNQKNCVGVYFVCHHMFVDTFSINIIRNEINDFLLYTKRATGDISNTELLNKKIQNLPSINTITNQKNLIYSSKSGVISRNISIENSKYSQVNFPKILASSIIKEILTDESLKLDIAVEKDSRLSESLKDFNLSDTVGWYTEIYNLDIQPAISVEEVYLILQKESDYKFHHKINSQVFLNVVNLEEAHEYNEFFIFEEIQSIAEENIQSMPPTINIIKQGSNLMVSVMNIKNCEEHLLNAIHEFNCYIQNVNYLRYFADLKVIGNPIIPFKEYAELINQKEIEEIYPLFPLQEEMLYSSVGDYSQSYINEISWTTKTNMSDIIESFSKVHRKYQALRTKFWISDNGSVYQVIKSSFVELPIKIIDLKYVDSNEIIEKMNEIKERTIGKLRDFKNGVTHYLLIITTPNNNKRIVWLFNHILFDGWSLSILINEMWNKKTILGINEVSNRDYVLWLNQNKETISESTDFQSLLSEFNGVCSNLFNNRDLLQSSREVNREVRITLEKELTNEIYKYAKHNDIKVAQIFNYLWGYIISHLSKKSKVTFGLVDSGREINVPDIENKVGLFIKTLPILFSRDEDKTIINEIKKLEEVKSNIFANVISISKLKQKLNIPSWQLLYDTLLVIENFPEVEEQPDSIQDFYASEQSNMPLSMSVGLSSDIVFKLVYSSSLISEEAIEKISSIFKALLKQVCSLKYVLRVNDLLVPDIEIKLSNENVDEINSVKKDTNKNNKICEEEIINLWEEILGTHSVSTNDDFFESGGDSLKLSKLVFLLNEKMGLKMDVISFFQDPTIQNILNNANSLGKQSKKLMKGDDIELPKLPSTEILKVENSNNHVFITGTTGLLGSELLYQHLIKGFSVYTVIRAECSKSARNRVLKQLKKISGKIEKLPLENLHVVVGDISKEFFGMSQEEYDKLSKTCSVIYNCASNVNFMAPYKEAYKSNVIGVENIMKFANNKLVKKVNHISTLSVVGHDYYLIENLDEAPISYIKTKIQAEKLLRKYRTIRNGVQISRVGRLNGNSRNKMSPSKDLFWRLILSIAQIGCCPQEFLEQQTDLTPVDEVAKCLMDSNASHNENQIINYFTKSMISFGECIRIIEEIIDKKIRKVSLEDWIFEAENSKDNHIKILIPLFKENIFYDSGVKAIKNSSSEDIGYQINYNINYSISYDSLYKYIYNALESERLL</sequence>
<dbReference type="InterPro" id="IPR036291">
    <property type="entry name" value="NAD(P)-bd_dom_sf"/>
</dbReference>
<dbReference type="GO" id="GO:0044550">
    <property type="term" value="P:secondary metabolite biosynthetic process"/>
    <property type="evidence" value="ECO:0007669"/>
    <property type="project" value="TreeGrafter"/>
</dbReference>
<dbReference type="EMBL" id="SCHB01000001">
    <property type="protein sequence ID" value="TBW73249.1"/>
    <property type="molecule type" value="Genomic_DNA"/>
</dbReference>
<dbReference type="InterPro" id="IPR018247">
    <property type="entry name" value="EF_Hand_1_Ca_BS"/>
</dbReference>
<dbReference type="Gene3D" id="3.40.50.720">
    <property type="entry name" value="NAD(P)-binding Rossmann-like Domain"/>
    <property type="match status" value="1"/>
</dbReference>
<dbReference type="Pfam" id="PF00668">
    <property type="entry name" value="Condensation"/>
    <property type="match status" value="4"/>
</dbReference>
<dbReference type="InterPro" id="IPR020845">
    <property type="entry name" value="AMP-binding_CS"/>
</dbReference>
<feature type="domain" description="Carrier" evidence="7">
    <location>
        <begin position="2482"/>
        <end position="2557"/>
    </location>
</feature>
<dbReference type="PANTHER" id="PTHR45527">
    <property type="entry name" value="NONRIBOSOMAL PEPTIDE SYNTHETASE"/>
    <property type="match status" value="1"/>
</dbReference>
<dbReference type="SUPFAM" id="SSF51735">
    <property type="entry name" value="NAD(P)-binding Rossmann-fold domains"/>
    <property type="match status" value="1"/>
</dbReference>
<dbReference type="PROSITE" id="PS00018">
    <property type="entry name" value="EF_HAND_1"/>
    <property type="match status" value="1"/>
</dbReference>
<keyword evidence="4" id="KW-0597">Phosphoprotein</keyword>
<evidence type="ECO:0000256" key="4">
    <source>
        <dbReference type="ARBA" id="ARBA00022553"/>
    </source>
</evidence>
<evidence type="ECO:0000256" key="2">
    <source>
        <dbReference type="ARBA" id="ARBA00017625"/>
    </source>
</evidence>
<organism evidence="8 9">
    <name type="scientific">Staphylococcus lugdunensis</name>
    <dbReference type="NCBI Taxonomy" id="28035"/>
    <lineage>
        <taxon>Bacteria</taxon>
        <taxon>Bacillati</taxon>
        <taxon>Bacillota</taxon>
        <taxon>Bacilli</taxon>
        <taxon>Bacillales</taxon>
        <taxon>Staphylococcaceae</taxon>
        <taxon>Staphylococcus</taxon>
    </lineage>
</organism>
<evidence type="ECO:0000256" key="3">
    <source>
        <dbReference type="ARBA" id="ARBA00022450"/>
    </source>
</evidence>
<evidence type="ECO:0000256" key="1">
    <source>
        <dbReference type="ARBA" id="ARBA00001957"/>
    </source>
</evidence>
<evidence type="ECO:0000313" key="8">
    <source>
        <dbReference type="EMBL" id="TBW73249.1"/>
    </source>
</evidence>
<dbReference type="PANTHER" id="PTHR45527:SF1">
    <property type="entry name" value="FATTY ACID SYNTHASE"/>
    <property type="match status" value="1"/>
</dbReference>
<keyword evidence="3" id="KW-0596">Phosphopantetheine</keyword>
<evidence type="ECO:0000259" key="7">
    <source>
        <dbReference type="PROSITE" id="PS50075"/>
    </source>
</evidence>
<dbReference type="Pfam" id="PF07993">
    <property type="entry name" value="NAD_binding_4"/>
    <property type="match status" value="1"/>
</dbReference>
<dbReference type="Proteomes" id="UP000293637">
    <property type="component" value="Unassembled WGS sequence"/>
</dbReference>
<comment type="caution">
    <text evidence="8">The sequence shown here is derived from an EMBL/GenBank/DDBJ whole genome shotgun (WGS) entry which is preliminary data.</text>
</comment>
<dbReference type="GO" id="GO:0008610">
    <property type="term" value="P:lipid biosynthetic process"/>
    <property type="evidence" value="ECO:0007669"/>
    <property type="project" value="UniProtKB-ARBA"/>
</dbReference>
<dbReference type="InterPro" id="IPR045851">
    <property type="entry name" value="AMP-bd_C_sf"/>
</dbReference>
<dbReference type="InterPro" id="IPR001242">
    <property type="entry name" value="Condensation_dom"/>
</dbReference>
<dbReference type="GO" id="GO:0043041">
    <property type="term" value="P:amino acid activation for nonribosomal peptide biosynthetic process"/>
    <property type="evidence" value="ECO:0007669"/>
    <property type="project" value="TreeGrafter"/>
</dbReference>
<dbReference type="Gene3D" id="1.10.1200.10">
    <property type="entry name" value="ACP-like"/>
    <property type="match status" value="3"/>
</dbReference>
<dbReference type="InterPro" id="IPR000873">
    <property type="entry name" value="AMP-dep_synth/lig_dom"/>
</dbReference>
<dbReference type="InterPro" id="IPR036736">
    <property type="entry name" value="ACP-like_sf"/>
</dbReference>
<dbReference type="InterPro" id="IPR013120">
    <property type="entry name" value="FAR_NAD-bd"/>
</dbReference>
<dbReference type="InterPro" id="IPR042099">
    <property type="entry name" value="ANL_N_sf"/>
</dbReference>
<dbReference type="Pfam" id="PF00550">
    <property type="entry name" value="PP-binding"/>
    <property type="match status" value="3"/>
</dbReference>
<dbReference type="GO" id="GO:0005737">
    <property type="term" value="C:cytoplasm"/>
    <property type="evidence" value="ECO:0007669"/>
    <property type="project" value="TreeGrafter"/>
</dbReference>
<dbReference type="InterPro" id="IPR023213">
    <property type="entry name" value="CAT-like_dom_sf"/>
</dbReference>